<dbReference type="Proteomes" id="UP000694425">
    <property type="component" value="Unplaced"/>
</dbReference>
<dbReference type="GO" id="GO:0005829">
    <property type="term" value="C:cytosol"/>
    <property type="evidence" value="ECO:0007669"/>
    <property type="project" value="TreeGrafter"/>
</dbReference>
<dbReference type="InterPro" id="IPR008356">
    <property type="entry name" value="Tyr_Pase_KIM-con"/>
</dbReference>
<dbReference type="PRINTS" id="PR00700">
    <property type="entry name" value="PRTYPHPHTASE"/>
</dbReference>
<dbReference type="Gene3D" id="3.90.190.10">
    <property type="entry name" value="Protein tyrosine phosphatase superfamily"/>
    <property type="match status" value="1"/>
</dbReference>
<dbReference type="PROSITE" id="PS50055">
    <property type="entry name" value="TYR_PHOSPHATASE_PTP"/>
    <property type="match status" value="1"/>
</dbReference>
<dbReference type="InterPro" id="IPR000242">
    <property type="entry name" value="PTP_cat"/>
</dbReference>
<evidence type="ECO:0000256" key="3">
    <source>
        <dbReference type="ARBA" id="ARBA00022912"/>
    </source>
</evidence>
<dbReference type="GO" id="GO:0019901">
    <property type="term" value="F:protein kinase binding"/>
    <property type="evidence" value="ECO:0007669"/>
    <property type="project" value="TreeGrafter"/>
</dbReference>
<evidence type="ECO:0000256" key="1">
    <source>
        <dbReference type="ARBA" id="ARBA00013064"/>
    </source>
</evidence>
<keyword evidence="3" id="KW-0904">Protein phosphatase</keyword>
<dbReference type="Ensembl" id="ENSNVIT00000021829.1">
    <property type="protein sequence ID" value="ENSNVIP00000018702.1"/>
    <property type="gene ID" value="ENSNVIG00000014667.1"/>
</dbReference>
<dbReference type="GeneTree" id="ENSGT00940000160979"/>
<evidence type="ECO:0000259" key="4">
    <source>
        <dbReference type="PROSITE" id="PS50055"/>
    </source>
</evidence>
<dbReference type="SUPFAM" id="SSF52799">
    <property type="entry name" value="(Phosphotyrosine protein) phosphatases II"/>
    <property type="match status" value="1"/>
</dbReference>
<dbReference type="PRINTS" id="PR01778">
    <property type="entry name" value="KIMPTPASE"/>
</dbReference>
<keyword evidence="2" id="KW-0378">Hydrolase</keyword>
<dbReference type="PANTHER" id="PTHR46198">
    <property type="entry name" value="PROTEIN-TYROSINE-PHOSPHATASE"/>
    <property type="match status" value="1"/>
</dbReference>
<dbReference type="Pfam" id="PF00102">
    <property type="entry name" value="Y_phosphatase"/>
    <property type="match status" value="1"/>
</dbReference>
<proteinExistence type="predicted"/>
<feature type="domain" description="Tyrosine-protein phosphatase" evidence="4">
    <location>
        <begin position="1"/>
        <end position="95"/>
    </location>
</feature>
<dbReference type="GO" id="GO:0030054">
    <property type="term" value="C:cell junction"/>
    <property type="evidence" value="ECO:0007669"/>
    <property type="project" value="TreeGrafter"/>
</dbReference>
<dbReference type="GO" id="GO:0005886">
    <property type="term" value="C:plasma membrane"/>
    <property type="evidence" value="ECO:0007669"/>
    <property type="project" value="TreeGrafter"/>
</dbReference>
<dbReference type="SMART" id="SM00194">
    <property type="entry name" value="PTPc"/>
    <property type="match status" value="1"/>
</dbReference>
<keyword evidence="6" id="KW-1185">Reference proteome</keyword>
<evidence type="ECO:0000313" key="5">
    <source>
        <dbReference type="Ensembl" id="ENSNVIP00000018702.1"/>
    </source>
</evidence>
<name>A0A8C7B4S8_NEOVI</name>
<organism evidence="5 6">
    <name type="scientific">Neovison vison</name>
    <name type="common">American mink</name>
    <name type="synonym">Mustela vison</name>
    <dbReference type="NCBI Taxonomy" id="452646"/>
    <lineage>
        <taxon>Eukaryota</taxon>
        <taxon>Metazoa</taxon>
        <taxon>Chordata</taxon>
        <taxon>Craniata</taxon>
        <taxon>Vertebrata</taxon>
        <taxon>Euteleostomi</taxon>
        <taxon>Mammalia</taxon>
        <taxon>Eutheria</taxon>
        <taxon>Laurasiatheria</taxon>
        <taxon>Carnivora</taxon>
        <taxon>Caniformia</taxon>
        <taxon>Musteloidea</taxon>
        <taxon>Mustelidae</taxon>
        <taxon>Mustelinae</taxon>
        <taxon>Neogale</taxon>
    </lineage>
</organism>
<dbReference type="AlphaFoldDB" id="A0A8C7B4S8"/>
<dbReference type="GO" id="GO:0004725">
    <property type="term" value="F:protein tyrosine phosphatase activity"/>
    <property type="evidence" value="ECO:0007669"/>
    <property type="project" value="UniProtKB-EC"/>
</dbReference>
<dbReference type="InterPro" id="IPR029021">
    <property type="entry name" value="Prot-tyrosine_phosphatase-like"/>
</dbReference>
<evidence type="ECO:0000313" key="6">
    <source>
        <dbReference type="Proteomes" id="UP000694425"/>
    </source>
</evidence>
<reference evidence="5" key="2">
    <citation type="submission" date="2025-09" db="UniProtKB">
        <authorList>
            <consortium name="Ensembl"/>
        </authorList>
    </citation>
    <scope>IDENTIFICATION</scope>
</reference>
<evidence type="ECO:0000256" key="2">
    <source>
        <dbReference type="ARBA" id="ARBA00022801"/>
    </source>
</evidence>
<dbReference type="PANTHER" id="PTHR46198:SF3">
    <property type="entry name" value="PROTEIN-TYROSINE-PHOSPHATASE"/>
    <property type="match status" value="1"/>
</dbReference>
<dbReference type="GO" id="GO:0007165">
    <property type="term" value="P:signal transduction"/>
    <property type="evidence" value="ECO:0007669"/>
    <property type="project" value="TreeGrafter"/>
</dbReference>
<dbReference type="EC" id="3.1.3.48" evidence="1"/>
<sequence length="208" mass="22859">MSLSSSELDIPGHASKDRYKTILPNPQSRVCLGRAQSQEDGDYINANYIRGYDGQEKVYIATQGPMPNTVSDFWEMVWQEEVSLIVMLTQLREGKEVEAMVLSEPRKGYILPHHTCPYSGHLRTRGSPGTDNRYCWAQLAHLRKVSSYMPWGLSTAIMEDGMSTSSAQCQAQKSLSQVLTRAVATPPTGVGDGEGPHSAFCCPGPCMG</sequence>
<reference evidence="5" key="1">
    <citation type="submission" date="2025-08" db="UniProtKB">
        <authorList>
            <consortium name="Ensembl"/>
        </authorList>
    </citation>
    <scope>IDENTIFICATION</scope>
</reference>
<accession>A0A8C7B4S8</accession>
<protein>
    <recommendedName>
        <fullName evidence="1">protein-tyrosine-phosphatase</fullName>
        <ecNumber evidence="1">3.1.3.48</ecNumber>
    </recommendedName>
</protein>